<evidence type="ECO:0000313" key="1">
    <source>
        <dbReference type="EMBL" id="RHZ68400.1"/>
    </source>
</evidence>
<organism evidence="1 2">
    <name type="scientific">Diversispora epigaea</name>
    <dbReference type="NCBI Taxonomy" id="1348612"/>
    <lineage>
        <taxon>Eukaryota</taxon>
        <taxon>Fungi</taxon>
        <taxon>Fungi incertae sedis</taxon>
        <taxon>Mucoromycota</taxon>
        <taxon>Glomeromycotina</taxon>
        <taxon>Glomeromycetes</taxon>
        <taxon>Diversisporales</taxon>
        <taxon>Diversisporaceae</taxon>
        <taxon>Diversispora</taxon>
    </lineage>
</organism>
<evidence type="ECO:0000313" key="2">
    <source>
        <dbReference type="Proteomes" id="UP000266861"/>
    </source>
</evidence>
<accession>A0A397I6E9</accession>
<dbReference type="AlphaFoldDB" id="A0A397I6E9"/>
<keyword evidence="2" id="KW-1185">Reference proteome</keyword>
<name>A0A397I6E9_9GLOM</name>
<gene>
    <name evidence="1" type="ORF">Glove_295g52</name>
</gene>
<dbReference type="Proteomes" id="UP000266861">
    <property type="component" value="Unassembled WGS sequence"/>
</dbReference>
<sequence>MDLGQVNVLSELHGGKKKAYGVKKLETLAVKERKEKRCAALDDLKEIRGKIVEETKEIPIKGLKRRK</sequence>
<proteinExistence type="predicted"/>
<comment type="caution">
    <text evidence="1">The sequence shown here is derived from an EMBL/GenBank/DDBJ whole genome shotgun (WGS) entry which is preliminary data.</text>
</comment>
<dbReference type="EMBL" id="PQFF01000269">
    <property type="protein sequence ID" value="RHZ68400.1"/>
    <property type="molecule type" value="Genomic_DNA"/>
</dbReference>
<protein>
    <submittedName>
        <fullName evidence="1">Uncharacterized protein</fullName>
    </submittedName>
</protein>
<reference evidence="1 2" key="1">
    <citation type="submission" date="2018-08" db="EMBL/GenBank/DDBJ databases">
        <title>Genome and evolution of the arbuscular mycorrhizal fungus Diversispora epigaea (formerly Glomus versiforme) and its bacterial endosymbionts.</title>
        <authorList>
            <person name="Sun X."/>
            <person name="Fei Z."/>
            <person name="Harrison M."/>
        </authorList>
    </citation>
    <scope>NUCLEOTIDE SEQUENCE [LARGE SCALE GENOMIC DNA]</scope>
    <source>
        <strain evidence="1 2">IT104</strain>
    </source>
</reference>